<comment type="caution">
    <text evidence="2">The sequence shown here is derived from an EMBL/GenBank/DDBJ whole genome shotgun (WGS) entry which is preliminary data.</text>
</comment>
<keyword evidence="3" id="KW-1185">Reference proteome</keyword>
<gene>
    <name evidence="2" type="ORF">VAMP_11n253</name>
</gene>
<keyword evidence="1" id="KW-0812">Transmembrane</keyword>
<accession>A0ABS5QK42</accession>
<organism evidence="2 3">
    <name type="scientific">Candidatus Vampirococcus lugosii</name>
    <dbReference type="NCBI Taxonomy" id="2789015"/>
    <lineage>
        <taxon>Bacteria</taxon>
        <taxon>Candidatus Absconditibacteriota</taxon>
        <taxon>Vampirococcus</taxon>
    </lineage>
</organism>
<sequence>MKYTKIFFYIFTVLSIFFGFTNSIFYKFSHFPANNFEFEEFYEKNYNILKYSGNTNGSSNKKINLSDIQDVINSFPYIGYMQYTYYQRYGFENTKDNNLDLTNLHRTKLNYPIFSIAYEKNYISFISINNLNDQQINTIGEKYQFESGSIISKYLDDWFIIRQNSPKDVSYVYEYEKYFDILQKFIEKNLVNYQIGQNPFGYHEINDFSDNIIQIGTLKNNKLNGIILDLKKNMPGILVSVEKYGQNYLRDEIMMQNIQNLYFNVKKYKETMGGLPQDLGSLNPNFLDITSFNDYYHKLKFTKESNLCYSAGFIPKSNDFKRLFSFEIKGEYWMSYVCY</sequence>
<evidence type="ECO:0000313" key="2">
    <source>
        <dbReference type="EMBL" id="MBS8121621.1"/>
    </source>
</evidence>
<proteinExistence type="predicted"/>
<name>A0ABS5QK42_9BACT</name>
<evidence type="ECO:0000313" key="3">
    <source>
        <dbReference type="Proteomes" id="UP000680365"/>
    </source>
</evidence>
<dbReference type="EMBL" id="JAEDAM010000007">
    <property type="protein sequence ID" value="MBS8121621.1"/>
    <property type="molecule type" value="Genomic_DNA"/>
</dbReference>
<protein>
    <recommendedName>
        <fullName evidence="4">CAP-associated domain-containing protein</fullName>
    </recommendedName>
</protein>
<keyword evidence="1" id="KW-0472">Membrane</keyword>
<keyword evidence="1" id="KW-1133">Transmembrane helix</keyword>
<evidence type="ECO:0008006" key="4">
    <source>
        <dbReference type="Google" id="ProtNLM"/>
    </source>
</evidence>
<reference evidence="2 3" key="1">
    <citation type="journal article" date="2021" name="Nat. Commun.">
        <title>Reductive evolution and unique predatory mode in the CPR bacterium Vampirococcus lugosii.</title>
        <authorList>
            <person name="Moreira D."/>
            <person name="Zivanovic Y."/>
            <person name="Lopez-Archilla A.I."/>
            <person name="Iniesto M."/>
            <person name="Lopez-Garcia P."/>
        </authorList>
    </citation>
    <scope>NUCLEOTIDE SEQUENCE [LARGE SCALE GENOMIC DNA]</scope>
    <source>
        <strain evidence="2">Chiprana</strain>
    </source>
</reference>
<dbReference type="RefSeq" id="WP_213348339.1">
    <property type="nucleotide sequence ID" value="NZ_JAEDAM010000007.1"/>
</dbReference>
<dbReference type="Proteomes" id="UP000680365">
    <property type="component" value="Unassembled WGS sequence"/>
</dbReference>
<feature type="transmembrane region" description="Helical" evidence="1">
    <location>
        <begin position="6"/>
        <end position="26"/>
    </location>
</feature>
<evidence type="ECO:0000256" key="1">
    <source>
        <dbReference type="SAM" id="Phobius"/>
    </source>
</evidence>